<dbReference type="InterPro" id="IPR027417">
    <property type="entry name" value="P-loop_NTPase"/>
</dbReference>
<dbReference type="Gene3D" id="3.40.50.300">
    <property type="entry name" value="P-loop containing nucleotide triphosphate hydrolases"/>
    <property type="match status" value="1"/>
</dbReference>
<dbReference type="STRING" id="31234.E3N4F6"/>
<dbReference type="AlphaFoldDB" id="E3N4F6"/>
<organism evidence="3">
    <name type="scientific">Caenorhabditis remanei</name>
    <name type="common">Caenorhabditis vulgaris</name>
    <dbReference type="NCBI Taxonomy" id="31234"/>
    <lineage>
        <taxon>Eukaryota</taxon>
        <taxon>Metazoa</taxon>
        <taxon>Ecdysozoa</taxon>
        <taxon>Nematoda</taxon>
        <taxon>Chromadorea</taxon>
        <taxon>Rhabditida</taxon>
        <taxon>Rhabditina</taxon>
        <taxon>Rhabditomorpha</taxon>
        <taxon>Rhabditoidea</taxon>
        <taxon>Rhabditidae</taxon>
        <taxon>Peloderinae</taxon>
        <taxon>Caenorhabditis</taxon>
    </lineage>
</organism>
<accession>E3N4F6</accession>
<name>E3N4F6_CAERE</name>
<sequence length="302" mass="35052">MQEDCNAKKVISVFYGGSKIPPEFTLNMRGIQIMSRIRSVQLNADQLHYIDQILKWHPIIIGNGPFGSGKSMTMATAAVLAARKVPSRCHLLEVTALPHLEEQPEQLEVVQKEPTEENDDMAPLQNEDQEDSVENDQEMDDEEPQVLQIMGCRLKHGVIQFNTLFVGDTKPMWENMQNFDDLEKGNDWRKHWHVKQYKAKSGTKQTKRYRFQRDETVKGILNIADMYDTPPVHKKCEQFLIKKSEKSLKIKLQMSTRYKMKKLQNFWLAKINTKQDIRLVMPGDLSELERLVASHALARFNR</sequence>
<feature type="region of interest" description="Disordered" evidence="1">
    <location>
        <begin position="114"/>
        <end position="142"/>
    </location>
</feature>
<dbReference type="SUPFAM" id="SSF52540">
    <property type="entry name" value="P-loop containing nucleoside triphosphate hydrolases"/>
    <property type="match status" value="1"/>
</dbReference>
<dbReference type="PANTHER" id="PTHR22743">
    <property type="entry name" value="MEPRIN/TRAF-LIKE MATH FAMILY-C.ELEGANS"/>
    <property type="match status" value="1"/>
</dbReference>
<proteinExistence type="predicted"/>
<dbReference type="InterPro" id="IPR052664">
    <property type="entry name" value="BTB-MATH_domain_protein"/>
</dbReference>
<gene>
    <name evidence="2" type="ORF">CRE_23027</name>
</gene>
<keyword evidence="3" id="KW-1185">Reference proteome</keyword>
<evidence type="ECO:0000256" key="1">
    <source>
        <dbReference type="SAM" id="MobiDB-lite"/>
    </source>
</evidence>
<reference evidence="2" key="1">
    <citation type="submission" date="2007-07" db="EMBL/GenBank/DDBJ databases">
        <title>PCAP assembly of the Caenorhabditis remanei genome.</title>
        <authorList>
            <consortium name="The Caenorhabditis remanei Sequencing Consortium"/>
            <person name="Wilson R.K."/>
        </authorList>
    </citation>
    <scope>NUCLEOTIDE SEQUENCE [LARGE SCALE GENOMIC DNA]</scope>
    <source>
        <strain evidence="2">PB4641</strain>
    </source>
</reference>
<dbReference type="EMBL" id="DS268525">
    <property type="protein sequence ID" value="EFO85481.1"/>
    <property type="molecule type" value="Genomic_DNA"/>
</dbReference>
<protein>
    <submittedName>
        <fullName evidence="2">Uncharacterized protein</fullName>
    </submittedName>
</protein>
<dbReference type="eggNOG" id="KOG1801">
    <property type="taxonomic scope" value="Eukaryota"/>
</dbReference>
<evidence type="ECO:0000313" key="2">
    <source>
        <dbReference type="EMBL" id="EFO85481.1"/>
    </source>
</evidence>
<dbReference type="HOGENOM" id="CLU_922094_0_0_1"/>
<feature type="compositionally biased region" description="Acidic residues" evidence="1">
    <location>
        <begin position="127"/>
        <end position="142"/>
    </location>
</feature>
<evidence type="ECO:0000313" key="3">
    <source>
        <dbReference type="Proteomes" id="UP000008281"/>
    </source>
</evidence>
<dbReference type="Proteomes" id="UP000008281">
    <property type="component" value="Unassembled WGS sequence"/>
</dbReference>
<dbReference type="PANTHER" id="PTHR22743:SF165">
    <property type="entry name" value="BTB AND MATH DOMAIN CONTAINING-RELATED"/>
    <property type="match status" value="1"/>
</dbReference>